<dbReference type="PROSITE" id="PS51294">
    <property type="entry name" value="HTH_MYB"/>
    <property type="match status" value="1"/>
</dbReference>
<dbReference type="EMBL" id="CM007384">
    <property type="protein sequence ID" value="ONK70989.1"/>
    <property type="molecule type" value="Genomic_DNA"/>
</dbReference>
<dbReference type="Proteomes" id="UP000243459">
    <property type="component" value="Chromosome 4"/>
</dbReference>
<proteinExistence type="predicted"/>
<feature type="region of interest" description="Disordered" evidence="2">
    <location>
        <begin position="478"/>
        <end position="537"/>
    </location>
</feature>
<feature type="domain" description="Myb-like" evidence="3">
    <location>
        <begin position="197"/>
        <end position="250"/>
    </location>
</feature>
<feature type="region of interest" description="Disordered" evidence="2">
    <location>
        <begin position="436"/>
        <end position="461"/>
    </location>
</feature>
<protein>
    <submittedName>
        <fullName evidence="5">Uncharacterized protein</fullName>
    </submittedName>
</protein>
<dbReference type="GO" id="GO:0003677">
    <property type="term" value="F:DNA binding"/>
    <property type="evidence" value="ECO:0007669"/>
    <property type="project" value="UniProtKB-KW"/>
</dbReference>
<dbReference type="PROSITE" id="PS50090">
    <property type="entry name" value="MYB_LIKE"/>
    <property type="match status" value="1"/>
</dbReference>
<feature type="domain" description="HTH myb-type" evidence="4">
    <location>
        <begin position="199"/>
        <end position="254"/>
    </location>
</feature>
<keyword evidence="1" id="KW-0238">DNA-binding</keyword>
<accession>A0A5P1F2G8</accession>
<dbReference type="Pfam" id="PF00249">
    <property type="entry name" value="Myb_DNA-binding"/>
    <property type="match status" value="1"/>
</dbReference>
<dbReference type="OrthoDB" id="608866at2759"/>
<feature type="compositionally biased region" description="Basic and acidic residues" evidence="2">
    <location>
        <begin position="491"/>
        <end position="504"/>
    </location>
</feature>
<name>A0A5P1F2G8_ASPOF</name>
<dbReference type="AlphaFoldDB" id="A0A5P1F2G8"/>
<feature type="compositionally biased region" description="Polar residues" evidence="2">
    <location>
        <begin position="436"/>
        <end position="450"/>
    </location>
</feature>
<dbReference type="OMA" id="DYKHERT"/>
<evidence type="ECO:0000256" key="2">
    <source>
        <dbReference type="SAM" id="MobiDB-lite"/>
    </source>
</evidence>
<dbReference type="InterPro" id="IPR001005">
    <property type="entry name" value="SANT/Myb"/>
</dbReference>
<evidence type="ECO:0000256" key="1">
    <source>
        <dbReference type="ARBA" id="ARBA00023125"/>
    </source>
</evidence>
<dbReference type="InterPro" id="IPR009057">
    <property type="entry name" value="Homeodomain-like_sf"/>
</dbReference>
<keyword evidence="6" id="KW-1185">Reference proteome</keyword>
<dbReference type="InterPro" id="IPR017930">
    <property type="entry name" value="Myb_dom"/>
</dbReference>
<evidence type="ECO:0000259" key="3">
    <source>
        <dbReference type="PROSITE" id="PS50090"/>
    </source>
</evidence>
<dbReference type="PANTHER" id="PTHR47206:SF1">
    <property type="entry name" value="HOMEODOMAIN-LIKE SUPERFAMILY PROTEIN"/>
    <property type="match status" value="1"/>
</dbReference>
<sequence>MAMNEKKRRKIKGIISEDDTITLLQRYDATIILTLLQEVAQSAADAKFDWKTIVERSSSGISNPREYQLLWRHLAYREPLLEDIDGAEPADDDSDLEFELEISPPARGTDTSQAAEYVKGLMPACFSSECGRQIDSAAEVPSAVEAARNSSTSNSTRADKDNIISADRSNETLGGVPGNKKRRVEVFKGNKTTGAEPASKKRKVWTEEEDMELIAAVQKFGEGNWVTILKGAFKHDRTAAQLSQRWHILKKRQSNSNARCSIKQSEALDATRLALGRALNTSMVKSFSVKNAGTIQIKVSEACKPLPPQTPNLLQETRKISSEASNLPQEAPKGNVSPSNKLESIPENLPALVKPPATGNSPIKSVETQQLPQEASNLLPVKGKVTPLNKPQSNSMIKAAAVAAGGRVLAASAAALLTATQLKNAVHIRVGSSQLMSKANKGQKQFNSHHSPPFARPPPLGNLLKISNGLMASSNLKRDSRSLAGNAKKTNVKETSDDKGDGMKLDCVLNQDQGRSLDVGEEDRRVEKDGDVTEKQV</sequence>
<evidence type="ECO:0000313" key="6">
    <source>
        <dbReference type="Proteomes" id="UP000243459"/>
    </source>
</evidence>
<evidence type="ECO:0000313" key="5">
    <source>
        <dbReference type="EMBL" id="ONK70989.1"/>
    </source>
</evidence>
<evidence type="ECO:0000259" key="4">
    <source>
        <dbReference type="PROSITE" id="PS51294"/>
    </source>
</evidence>
<reference evidence="6" key="1">
    <citation type="journal article" date="2017" name="Nat. Commun.">
        <title>The asparagus genome sheds light on the origin and evolution of a young Y chromosome.</title>
        <authorList>
            <person name="Harkess A."/>
            <person name="Zhou J."/>
            <person name="Xu C."/>
            <person name="Bowers J.E."/>
            <person name="Van der Hulst R."/>
            <person name="Ayyampalayam S."/>
            <person name="Mercati F."/>
            <person name="Riccardi P."/>
            <person name="McKain M.R."/>
            <person name="Kakrana A."/>
            <person name="Tang H."/>
            <person name="Ray J."/>
            <person name="Groenendijk J."/>
            <person name="Arikit S."/>
            <person name="Mathioni S.M."/>
            <person name="Nakano M."/>
            <person name="Shan H."/>
            <person name="Telgmann-Rauber A."/>
            <person name="Kanno A."/>
            <person name="Yue Z."/>
            <person name="Chen H."/>
            <person name="Li W."/>
            <person name="Chen Y."/>
            <person name="Xu X."/>
            <person name="Zhang Y."/>
            <person name="Luo S."/>
            <person name="Chen H."/>
            <person name="Gao J."/>
            <person name="Mao Z."/>
            <person name="Pires J.C."/>
            <person name="Luo M."/>
            <person name="Kudrna D."/>
            <person name="Wing R.A."/>
            <person name="Meyers B.C."/>
            <person name="Yi K."/>
            <person name="Kong H."/>
            <person name="Lavrijsen P."/>
            <person name="Sunseri F."/>
            <person name="Falavigna A."/>
            <person name="Ye Y."/>
            <person name="Leebens-Mack J.H."/>
            <person name="Chen G."/>
        </authorList>
    </citation>
    <scope>NUCLEOTIDE SEQUENCE [LARGE SCALE GENOMIC DNA]</scope>
    <source>
        <strain evidence="6">cv. DH0086</strain>
    </source>
</reference>
<dbReference type="PANTHER" id="PTHR47206">
    <property type="entry name" value="HOMEODOMAIN-LIKE SUPERFAMILY PROTEIN"/>
    <property type="match status" value="1"/>
</dbReference>
<dbReference type="CDD" id="cd11660">
    <property type="entry name" value="SANT_TRF"/>
    <property type="match status" value="1"/>
</dbReference>
<dbReference type="Gene3D" id="1.10.10.60">
    <property type="entry name" value="Homeodomain-like"/>
    <property type="match status" value="1"/>
</dbReference>
<organism evidence="5 6">
    <name type="scientific">Asparagus officinalis</name>
    <name type="common">Garden asparagus</name>
    <dbReference type="NCBI Taxonomy" id="4686"/>
    <lineage>
        <taxon>Eukaryota</taxon>
        <taxon>Viridiplantae</taxon>
        <taxon>Streptophyta</taxon>
        <taxon>Embryophyta</taxon>
        <taxon>Tracheophyta</taxon>
        <taxon>Spermatophyta</taxon>
        <taxon>Magnoliopsida</taxon>
        <taxon>Liliopsida</taxon>
        <taxon>Asparagales</taxon>
        <taxon>Asparagaceae</taxon>
        <taxon>Asparagoideae</taxon>
        <taxon>Asparagus</taxon>
    </lineage>
</organism>
<dbReference type="SMART" id="SM00717">
    <property type="entry name" value="SANT"/>
    <property type="match status" value="1"/>
</dbReference>
<dbReference type="SUPFAM" id="SSF46689">
    <property type="entry name" value="Homeodomain-like"/>
    <property type="match status" value="1"/>
</dbReference>
<feature type="region of interest" description="Disordered" evidence="2">
    <location>
        <begin position="146"/>
        <end position="180"/>
    </location>
</feature>
<gene>
    <name evidence="5" type="ORF">A4U43_C04F3570</name>
</gene>
<dbReference type="Gramene" id="ONK70989">
    <property type="protein sequence ID" value="ONK70989"/>
    <property type="gene ID" value="A4U43_C04F3570"/>
</dbReference>
<feature type="compositionally biased region" description="Basic and acidic residues" evidence="2">
    <location>
        <begin position="522"/>
        <end position="537"/>
    </location>
</feature>